<accession>A0ABW4IJB3</accession>
<evidence type="ECO:0000313" key="2">
    <source>
        <dbReference type="EMBL" id="MFD1657409.1"/>
    </source>
</evidence>
<protein>
    <submittedName>
        <fullName evidence="2">Tat pathway signal sequence domain protein</fullName>
    </submittedName>
</protein>
<organism evidence="2 3">
    <name type="scientific">Streptomyces caeni</name>
    <dbReference type="NCBI Taxonomy" id="2307231"/>
    <lineage>
        <taxon>Bacteria</taxon>
        <taxon>Bacillati</taxon>
        <taxon>Actinomycetota</taxon>
        <taxon>Actinomycetes</taxon>
        <taxon>Kitasatosporales</taxon>
        <taxon>Streptomycetaceae</taxon>
        <taxon>Streptomyces</taxon>
    </lineage>
</organism>
<name>A0ABW4IJB3_9ACTN</name>
<reference evidence="3" key="1">
    <citation type="journal article" date="2019" name="Int. J. Syst. Evol. Microbiol.">
        <title>The Global Catalogue of Microorganisms (GCM) 10K type strain sequencing project: providing services to taxonomists for standard genome sequencing and annotation.</title>
        <authorList>
            <consortium name="The Broad Institute Genomics Platform"/>
            <consortium name="The Broad Institute Genome Sequencing Center for Infectious Disease"/>
            <person name="Wu L."/>
            <person name="Ma J."/>
        </authorList>
    </citation>
    <scope>NUCLEOTIDE SEQUENCE [LARGE SCALE GENOMIC DNA]</scope>
    <source>
        <strain evidence="3">CGMCC 1.12470</strain>
    </source>
</reference>
<dbReference type="EMBL" id="JBHUDX010000010">
    <property type="protein sequence ID" value="MFD1657409.1"/>
    <property type="molecule type" value="Genomic_DNA"/>
</dbReference>
<comment type="caution">
    <text evidence="2">The sequence shown here is derived from an EMBL/GenBank/DDBJ whole genome shotgun (WGS) entry which is preliminary data.</text>
</comment>
<evidence type="ECO:0000313" key="3">
    <source>
        <dbReference type="Proteomes" id="UP001597261"/>
    </source>
</evidence>
<gene>
    <name evidence="2" type="ORF">ACFSL4_03950</name>
</gene>
<evidence type="ECO:0000256" key="1">
    <source>
        <dbReference type="SAM" id="MobiDB-lite"/>
    </source>
</evidence>
<keyword evidence="3" id="KW-1185">Reference proteome</keyword>
<dbReference type="Proteomes" id="UP001597261">
    <property type="component" value="Unassembled WGS sequence"/>
</dbReference>
<dbReference type="RefSeq" id="WP_381078502.1">
    <property type="nucleotide sequence ID" value="NZ_JBHUDX010000010.1"/>
</dbReference>
<feature type="region of interest" description="Disordered" evidence="1">
    <location>
        <begin position="1"/>
        <end position="30"/>
    </location>
</feature>
<sequence length="205" mass="21651">MSGIGPVEPGEGTHAWNATDPDSPLPSAAPRGRLLRVYGRHRRAALTAAAVAALFAGGGYLYATRPQKPPPPPPPYPSQAIDFTYLNRDVTPRDAPPGSFSLALAVSVRSGPPVTVTRITQPYAGLSLTSAPSTPFRTTADSPRKITITLHVTECGNVPKNAGLPFLDVTLRNTRAIEVHSFIPGPRYAHDLSEALHAACSDDAT</sequence>
<proteinExistence type="predicted"/>